<organism evidence="5 6">
    <name type="scientific">Herminiimonas contaminans</name>
    <dbReference type="NCBI Taxonomy" id="1111140"/>
    <lineage>
        <taxon>Bacteria</taxon>
        <taxon>Pseudomonadati</taxon>
        <taxon>Pseudomonadota</taxon>
        <taxon>Betaproteobacteria</taxon>
        <taxon>Burkholderiales</taxon>
        <taxon>Oxalobacteraceae</taxon>
        <taxon>Herminiimonas</taxon>
    </lineage>
</organism>
<dbReference type="PANTHER" id="PTHR30204:SF92">
    <property type="entry name" value="HTH-TYPE TRANSCRIPTIONAL REGULATOR ZNTR"/>
    <property type="match status" value="1"/>
</dbReference>
<dbReference type="Pfam" id="PF09278">
    <property type="entry name" value="MerR-DNA-bind"/>
    <property type="match status" value="1"/>
</dbReference>
<dbReference type="SUPFAM" id="SSF46955">
    <property type="entry name" value="Putative DNA-binding domain"/>
    <property type="match status" value="1"/>
</dbReference>
<evidence type="ECO:0000313" key="6">
    <source>
        <dbReference type="Proteomes" id="UP000657372"/>
    </source>
</evidence>
<dbReference type="PRINTS" id="PR00040">
    <property type="entry name" value="HTHMERR"/>
</dbReference>
<reference evidence="5 6" key="1">
    <citation type="submission" date="2020-11" db="EMBL/GenBank/DDBJ databases">
        <title>WGS of Herminiimonas contaminans strain Marseille-Q4544 isolated from planarians Schmidtea mediterranea.</title>
        <authorList>
            <person name="Kangale L."/>
        </authorList>
    </citation>
    <scope>NUCLEOTIDE SEQUENCE [LARGE SCALE GENOMIC DNA]</scope>
    <source>
        <strain evidence="5 6">Marseille-Q4544</strain>
    </source>
</reference>
<dbReference type="InterPro" id="IPR015358">
    <property type="entry name" value="Tscrpt_reg_MerR_DNA-bd"/>
</dbReference>
<evidence type="ECO:0000313" key="5">
    <source>
        <dbReference type="EMBL" id="MBF8178741.1"/>
    </source>
</evidence>
<sequence>MTQQAMKIGELALQTGSSVETIRYYEQQNLLPQALRSASNYRLYGDAHVKRLQFIRHCRSLDMTLDEIRTLLSFRDTPEENCAGVNTLLDKHIEHVSHRIKELKVLQTELKQLRSRCMTIQTVEECGILQGLANAEDSEPKNLGTHGGGCH</sequence>
<comment type="caution">
    <text evidence="5">The sequence shown here is derived from an EMBL/GenBank/DDBJ whole genome shotgun (WGS) entry which is preliminary data.</text>
</comment>
<dbReference type="RefSeq" id="WP_195875982.1">
    <property type="nucleotide sequence ID" value="NZ_JADOEL010000011.1"/>
</dbReference>
<gene>
    <name evidence="5" type="primary">cadR</name>
    <name evidence="5" type="ORF">IXC47_13710</name>
</gene>
<dbReference type="PANTHER" id="PTHR30204">
    <property type="entry name" value="REDOX-CYCLING DRUG-SENSING TRANSCRIPTIONAL ACTIVATOR SOXR"/>
    <property type="match status" value="1"/>
</dbReference>
<dbReference type="Pfam" id="PF00376">
    <property type="entry name" value="MerR"/>
    <property type="match status" value="1"/>
</dbReference>
<evidence type="ECO:0000256" key="3">
    <source>
        <dbReference type="ARBA" id="ARBA00023163"/>
    </source>
</evidence>
<dbReference type="EMBL" id="JADOEL010000011">
    <property type="protein sequence ID" value="MBF8178741.1"/>
    <property type="molecule type" value="Genomic_DNA"/>
</dbReference>
<keyword evidence="2" id="KW-0238">DNA-binding</keyword>
<dbReference type="SMART" id="SM00422">
    <property type="entry name" value="HTH_MERR"/>
    <property type="match status" value="1"/>
</dbReference>
<dbReference type="PROSITE" id="PS50937">
    <property type="entry name" value="HTH_MERR_2"/>
    <property type="match status" value="1"/>
</dbReference>
<dbReference type="Proteomes" id="UP000657372">
    <property type="component" value="Unassembled WGS sequence"/>
</dbReference>
<proteinExistence type="predicted"/>
<dbReference type="InterPro" id="IPR011791">
    <property type="entry name" value="CadR-PbrR"/>
</dbReference>
<accession>A0ABS0EV73</accession>
<dbReference type="CDD" id="cd04784">
    <property type="entry name" value="HTH_CadR-PbrR"/>
    <property type="match status" value="1"/>
</dbReference>
<keyword evidence="6" id="KW-1185">Reference proteome</keyword>
<keyword evidence="1" id="KW-0805">Transcription regulation</keyword>
<protein>
    <submittedName>
        <fullName evidence="5">Cd(II)/Pb(II)-responsive transcriptional regulator</fullName>
    </submittedName>
</protein>
<evidence type="ECO:0000256" key="1">
    <source>
        <dbReference type="ARBA" id="ARBA00023015"/>
    </source>
</evidence>
<keyword evidence="3" id="KW-0804">Transcription</keyword>
<evidence type="ECO:0000256" key="2">
    <source>
        <dbReference type="ARBA" id="ARBA00023125"/>
    </source>
</evidence>
<dbReference type="Gene3D" id="1.10.1660.10">
    <property type="match status" value="1"/>
</dbReference>
<dbReference type="InterPro" id="IPR000551">
    <property type="entry name" value="MerR-type_HTH_dom"/>
</dbReference>
<evidence type="ECO:0000259" key="4">
    <source>
        <dbReference type="PROSITE" id="PS50937"/>
    </source>
</evidence>
<dbReference type="InterPro" id="IPR047057">
    <property type="entry name" value="MerR_fam"/>
</dbReference>
<feature type="domain" description="HTH merR-type" evidence="4">
    <location>
        <begin position="5"/>
        <end position="74"/>
    </location>
</feature>
<name>A0ABS0EV73_9BURK</name>
<dbReference type="InterPro" id="IPR009061">
    <property type="entry name" value="DNA-bd_dom_put_sf"/>
</dbReference>
<dbReference type="NCBIfam" id="TIGR02047">
    <property type="entry name" value="CadR-PbrR"/>
    <property type="match status" value="1"/>
</dbReference>